<keyword evidence="4" id="KW-0378">Hydrolase</keyword>
<dbReference type="InterPro" id="IPR043502">
    <property type="entry name" value="DNA/RNA_pol_sf"/>
</dbReference>
<evidence type="ECO:0000256" key="6">
    <source>
        <dbReference type="ARBA" id="ARBA00023268"/>
    </source>
</evidence>
<dbReference type="CDD" id="cd09274">
    <property type="entry name" value="RNase_HI_RT_Ty3"/>
    <property type="match status" value="1"/>
</dbReference>
<dbReference type="CDD" id="cd01647">
    <property type="entry name" value="RT_LTR"/>
    <property type="match status" value="1"/>
</dbReference>
<feature type="domain" description="Reverse transcriptase/retrotransposon-derived protein RNase H-like" evidence="8">
    <location>
        <begin position="414"/>
        <end position="505"/>
    </location>
</feature>
<evidence type="ECO:0000313" key="9">
    <source>
        <dbReference type="EMBL" id="KAJ1526582.1"/>
    </source>
</evidence>
<evidence type="ECO:0000256" key="1">
    <source>
        <dbReference type="ARBA" id="ARBA00012493"/>
    </source>
</evidence>
<dbReference type="Gene3D" id="3.30.70.270">
    <property type="match status" value="2"/>
</dbReference>
<dbReference type="Proteomes" id="UP001075354">
    <property type="component" value="Chromosome 6"/>
</dbReference>
<dbReference type="EC" id="2.7.7.49" evidence="1"/>
<dbReference type="Pfam" id="PF17919">
    <property type="entry name" value="RT_RNaseH_2"/>
    <property type="match status" value="1"/>
</dbReference>
<keyword evidence="4" id="KW-0255">Endonuclease</keyword>
<dbReference type="AlphaFoldDB" id="A0AAV7XS66"/>
<dbReference type="Pfam" id="PF00078">
    <property type="entry name" value="RVT_1"/>
    <property type="match status" value="1"/>
</dbReference>
<keyword evidence="3" id="KW-0540">Nuclease</keyword>
<keyword evidence="5" id="KW-0695">RNA-directed DNA polymerase</keyword>
<gene>
    <name evidence="9" type="ORF">ONE63_008168</name>
</gene>
<dbReference type="GO" id="GO:0004519">
    <property type="term" value="F:endonuclease activity"/>
    <property type="evidence" value="ECO:0007669"/>
    <property type="project" value="UniProtKB-KW"/>
</dbReference>
<dbReference type="Gene3D" id="3.10.10.10">
    <property type="entry name" value="HIV Type 1 Reverse Transcriptase, subunit A, domain 1"/>
    <property type="match status" value="1"/>
</dbReference>
<sequence>MLTTTEGVRACRTSCEVVPVNLPSGLVVCGSLLRDGDDDALLMRVRNVGATPRMLRRGTCVTRLQVSVLAGTSTAATDTTSASTTASRELPQPLQSLLDKCKDDLSLEQHKQVGALLIEFQDVFSLSGEIGHCTLVEHAIDTGITPPIKQAPRRLDFHKQQIADKCVIDMLDQQVIVPSVSPWASPVVLLTKKDGNPRFAIDYRRLNMATRKDAYPLPRIDETLDSLRGSSWFSSLDLRSGYWNIMVAPGDRQKTAFCLPGHGLYEFLRMPFGLCNAPATFQRLMDRLMPRHLSRVYLDDIIVPGATFETALANLREVLQLVREAKFLLHTLKCHLFGRKLEYLGHVVSGHGVATDPAKENKVKGWSTPKDKHAVQVFLGLAQYYGKYVRNFATISEPLYRLTRKSQPFEWTSAAETFNQLRQALTSPPVLAHPDPEGEPFILDCDASNFGIGAVLSQVQQGRERVISFYSRTLSRAERNYCVTRRELYAVVQAIRYFHHYLCGQNGDGTLGHADRRRSKRLRFTGPLGDAQPAMLFSCGDDSNVWRNHFAVTVVRFSCDMFPISSQETISNIMR</sequence>
<dbReference type="PANTHER" id="PTHR37984:SF5">
    <property type="entry name" value="PROTEIN NYNRIN-LIKE"/>
    <property type="match status" value="1"/>
</dbReference>
<keyword evidence="10" id="KW-1185">Reference proteome</keyword>
<evidence type="ECO:0000259" key="8">
    <source>
        <dbReference type="Pfam" id="PF17919"/>
    </source>
</evidence>
<keyword evidence="2" id="KW-0808">Transferase</keyword>
<evidence type="ECO:0000256" key="2">
    <source>
        <dbReference type="ARBA" id="ARBA00022695"/>
    </source>
</evidence>
<dbReference type="InterPro" id="IPR043128">
    <property type="entry name" value="Rev_trsase/Diguanyl_cyclase"/>
</dbReference>
<evidence type="ECO:0000256" key="4">
    <source>
        <dbReference type="ARBA" id="ARBA00022759"/>
    </source>
</evidence>
<dbReference type="Gene3D" id="3.10.20.370">
    <property type="match status" value="1"/>
</dbReference>
<feature type="domain" description="Reverse transcriptase" evidence="7">
    <location>
        <begin position="191"/>
        <end position="347"/>
    </location>
</feature>
<evidence type="ECO:0000313" key="10">
    <source>
        <dbReference type="Proteomes" id="UP001075354"/>
    </source>
</evidence>
<dbReference type="PANTHER" id="PTHR37984">
    <property type="entry name" value="PROTEIN CBG26694"/>
    <property type="match status" value="1"/>
</dbReference>
<dbReference type="FunFam" id="3.30.70.270:FF:000020">
    <property type="entry name" value="Transposon Tf2-6 polyprotein-like Protein"/>
    <property type="match status" value="1"/>
</dbReference>
<evidence type="ECO:0000259" key="7">
    <source>
        <dbReference type="Pfam" id="PF00078"/>
    </source>
</evidence>
<dbReference type="FunFam" id="3.10.20.370:FF:000001">
    <property type="entry name" value="Retrovirus-related Pol polyprotein from transposon 17.6-like protein"/>
    <property type="match status" value="1"/>
</dbReference>
<accession>A0AAV7XS66</accession>
<comment type="caution">
    <text evidence="9">The sequence shown here is derived from an EMBL/GenBank/DDBJ whole genome shotgun (WGS) entry which is preliminary data.</text>
</comment>
<keyword evidence="6" id="KW-0511">Multifunctional enzyme</keyword>
<proteinExistence type="predicted"/>
<dbReference type="InterPro" id="IPR041577">
    <property type="entry name" value="RT_RNaseH_2"/>
</dbReference>
<evidence type="ECO:0000256" key="5">
    <source>
        <dbReference type="ARBA" id="ARBA00022918"/>
    </source>
</evidence>
<dbReference type="SUPFAM" id="SSF56672">
    <property type="entry name" value="DNA/RNA polymerases"/>
    <property type="match status" value="1"/>
</dbReference>
<organism evidence="9 10">
    <name type="scientific">Megalurothrips usitatus</name>
    <name type="common">bean blossom thrips</name>
    <dbReference type="NCBI Taxonomy" id="439358"/>
    <lineage>
        <taxon>Eukaryota</taxon>
        <taxon>Metazoa</taxon>
        <taxon>Ecdysozoa</taxon>
        <taxon>Arthropoda</taxon>
        <taxon>Hexapoda</taxon>
        <taxon>Insecta</taxon>
        <taxon>Pterygota</taxon>
        <taxon>Neoptera</taxon>
        <taxon>Paraneoptera</taxon>
        <taxon>Thysanoptera</taxon>
        <taxon>Terebrantia</taxon>
        <taxon>Thripoidea</taxon>
        <taxon>Thripidae</taxon>
        <taxon>Megalurothrips</taxon>
    </lineage>
</organism>
<name>A0AAV7XS66_9NEOP</name>
<protein>
    <recommendedName>
        <fullName evidence="1">RNA-directed DNA polymerase</fullName>
        <ecNumber evidence="1">2.7.7.49</ecNumber>
    </recommendedName>
</protein>
<dbReference type="GO" id="GO:0003964">
    <property type="term" value="F:RNA-directed DNA polymerase activity"/>
    <property type="evidence" value="ECO:0007669"/>
    <property type="project" value="UniProtKB-KW"/>
</dbReference>
<evidence type="ECO:0000256" key="3">
    <source>
        <dbReference type="ARBA" id="ARBA00022722"/>
    </source>
</evidence>
<dbReference type="InterPro" id="IPR000477">
    <property type="entry name" value="RT_dom"/>
</dbReference>
<dbReference type="EMBL" id="JAPTSV010000006">
    <property type="protein sequence ID" value="KAJ1526582.1"/>
    <property type="molecule type" value="Genomic_DNA"/>
</dbReference>
<dbReference type="InterPro" id="IPR050951">
    <property type="entry name" value="Retrovirus_Pol_polyprotein"/>
</dbReference>
<keyword evidence="2" id="KW-0548">Nucleotidyltransferase</keyword>
<reference evidence="9" key="1">
    <citation type="submission" date="2022-12" db="EMBL/GenBank/DDBJ databases">
        <title>Chromosome-level genome assembly of the bean flower thrips Megalurothrips usitatus.</title>
        <authorList>
            <person name="Ma L."/>
            <person name="Liu Q."/>
            <person name="Li H."/>
            <person name="Cai W."/>
        </authorList>
    </citation>
    <scope>NUCLEOTIDE SEQUENCE</scope>
    <source>
        <strain evidence="9">Cailab_2022a</strain>
    </source>
</reference>